<dbReference type="EC" id="3.6.1.1" evidence="1"/>
<dbReference type="RefSeq" id="WP_021776881.1">
    <property type="nucleotide sequence ID" value="NZ_AWXE01000003.1"/>
</dbReference>
<dbReference type="GO" id="GO:0016706">
    <property type="term" value="F:2-oxoglutarate-dependent dioxygenase activity"/>
    <property type="evidence" value="ECO:0007669"/>
    <property type="project" value="UniProtKB-ARBA"/>
</dbReference>
<dbReference type="SUPFAM" id="SSF51197">
    <property type="entry name" value="Clavaminate synthase-like"/>
    <property type="match status" value="1"/>
</dbReference>
<dbReference type="eggNOG" id="COG5285">
    <property type="taxonomic scope" value="Bacteria"/>
</dbReference>
<proteinExistence type="predicted"/>
<comment type="caution">
    <text evidence="1">The sequence shown here is derived from an EMBL/GenBank/DDBJ whole genome shotgun (WGS) entry which is preliminary data.</text>
</comment>
<gene>
    <name evidence="1" type="primary">hppA</name>
    <name evidence="1" type="ORF">RS24_00844</name>
</gene>
<dbReference type="InterPro" id="IPR008775">
    <property type="entry name" value="Phytyl_CoA_dOase-like"/>
</dbReference>
<organism evidence="1 2">
    <name type="scientific">Candidatus Micropelagius thuwalensis</name>
    <dbReference type="NCBI Taxonomy" id="1397666"/>
    <lineage>
        <taxon>Bacteria</taxon>
        <taxon>Pseudomonadati</taxon>
        <taxon>Pseudomonadota</taxon>
        <taxon>Alphaproteobacteria</taxon>
        <taxon>PS1 clade</taxon>
        <taxon>Candidatus Micropelagius</taxon>
    </lineage>
</organism>
<dbReference type="GO" id="GO:0004427">
    <property type="term" value="F:inorganic diphosphate phosphatase activity"/>
    <property type="evidence" value="ECO:0007669"/>
    <property type="project" value="UniProtKB-EC"/>
</dbReference>
<dbReference type="STRING" id="1397666.RS24_00844"/>
<keyword evidence="1" id="KW-0378">Hydrolase</keyword>
<evidence type="ECO:0000313" key="1">
    <source>
        <dbReference type="EMBL" id="ERL46928.1"/>
    </source>
</evidence>
<accession>U2WTS5</accession>
<name>U2WTS5_9PROT</name>
<dbReference type="Proteomes" id="UP000016762">
    <property type="component" value="Unassembled WGS sequence"/>
</dbReference>
<dbReference type="Pfam" id="PF05721">
    <property type="entry name" value="PhyH"/>
    <property type="match status" value="1"/>
</dbReference>
<evidence type="ECO:0000313" key="2">
    <source>
        <dbReference type="Proteomes" id="UP000016762"/>
    </source>
</evidence>
<protein>
    <submittedName>
        <fullName evidence="1">K-insensitive pyrophosphate-energized proton pump protein</fullName>
        <ecNumber evidence="1">3.6.1.1</ecNumber>
    </submittedName>
</protein>
<reference evidence="1 2" key="1">
    <citation type="journal article" date="2014" name="FEMS Microbiol. Ecol.">
        <title>Genomic differentiation among two strains of the PS1 clade isolated from geographically separated marine habitats.</title>
        <authorList>
            <person name="Jimenez-Infante F."/>
            <person name="Ngugi D.K."/>
            <person name="Alam I."/>
            <person name="Rashid M."/>
            <person name="Baalawi W."/>
            <person name="Kamau A.A."/>
            <person name="Bajic V.B."/>
            <person name="Stingl U."/>
        </authorList>
    </citation>
    <scope>NUCLEOTIDE SEQUENCE [LARGE SCALE GENOMIC DNA]</scope>
    <source>
        <strain evidence="1 2">RS24</strain>
    </source>
</reference>
<dbReference type="EMBL" id="AWXE01000003">
    <property type="protein sequence ID" value="ERL46928.1"/>
    <property type="molecule type" value="Genomic_DNA"/>
</dbReference>
<sequence length="264" mass="31001">MIKNNNLLKNISKCAKNEIANIYHGTRSRLDFTSKRLNDWEKHCIKQIHLNSAFVIENYWSREKAFRVRDKLEEFHDRNEPFVLGNYLKDELVRIYHVERIVPELKEFRFDPFVLKIASAYNGQPSYSGALVYQYDTVHGRAKSHYHVDTFTRQFKSMMYLDDVNNGNGPFSYIPGSHRKRSLLIKKQIRGNDNNKNNVFDEDEITSIKNKEKQVCMPAGSLLVFDTACIHRGAPQEERSRSVLMNYITPIQKELYLHKQIPSL</sequence>
<dbReference type="AlphaFoldDB" id="U2WTS5"/>
<dbReference type="Gene3D" id="2.60.120.620">
    <property type="entry name" value="q2cbj1_9rhob like domain"/>
    <property type="match status" value="1"/>
</dbReference>
<dbReference type="OrthoDB" id="547161at2"/>
<keyword evidence="2" id="KW-1185">Reference proteome</keyword>